<dbReference type="PANTHER" id="PTHR39624:SF2">
    <property type="entry name" value="OSMC-LIKE PROTEIN"/>
    <property type="match status" value="1"/>
</dbReference>
<dbReference type="InterPro" id="IPR003718">
    <property type="entry name" value="OsmC/Ohr_fam"/>
</dbReference>
<feature type="region of interest" description="Disordered" evidence="1">
    <location>
        <begin position="121"/>
        <end position="170"/>
    </location>
</feature>
<dbReference type="SUPFAM" id="SSF82784">
    <property type="entry name" value="OsmC-like"/>
    <property type="match status" value="1"/>
</dbReference>
<reference evidence="2" key="1">
    <citation type="submission" date="2024-06" db="EMBL/GenBank/DDBJ databases">
        <title>Caulobacter inopinatus, sp. nov.</title>
        <authorList>
            <person name="Donachie S.P."/>
        </authorList>
    </citation>
    <scope>NUCLEOTIDE SEQUENCE</scope>
    <source>
        <strain evidence="2">73W</strain>
    </source>
</reference>
<organism evidence="2">
    <name type="scientific">Caulobacter sp. 73W</name>
    <dbReference type="NCBI Taxonomy" id="3161137"/>
    <lineage>
        <taxon>Bacteria</taxon>
        <taxon>Pseudomonadati</taxon>
        <taxon>Pseudomonadota</taxon>
        <taxon>Alphaproteobacteria</taxon>
        <taxon>Caulobacterales</taxon>
        <taxon>Caulobacteraceae</taxon>
        <taxon>Caulobacter</taxon>
    </lineage>
</organism>
<protein>
    <submittedName>
        <fullName evidence="2">OsmC family protein</fullName>
    </submittedName>
</protein>
<dbReference type="Gene3D" id="3.30.300.20">
    <property type="match status" value="1"/>
</dbReference>
<dbReference type="InterPro" id="IPR015946">
    <property type="entry name" value="KH_dom-like_a/b"/>
</dbReference>
<dbReference type="RefSeq" id="WP_369058772.1">
    <property type="nucleotide sequence ID" value="NZ_CP158375.1"/>
</dbReference>
<proteinExistence type="predicted"/>
<dbReference type="AlphaFoldDB" id="A0AB39KRE7"/>
<feature type="compositionally biased region" description="Acidic residues" evidence="1">
    <location>
        <begin position="141"/>
        <end position="150"/>
    </location>
</feature>
<dbReference type="PANTHER" id="PTHR39624">
    <property type="entry name" value="PROTEIN INVOLVED IN RIMO-MEDIATED BETA-METHYLTHIOLATION OF RIBOSOMAL PROTEIN S12 YCAO"/>
    <property type="match status" value="1"/>
</dbReference>
<dbReference type="Pfam" id="PF02566">
    <property type="entry name" value="OsmC"/>
    <property type="match status" value="1"/>
</dbReference>
<sequence>MARAKASISDQAYATAITTGRHALVSDEPPALGGQDVGPAPYDLLLASLGSCTVITLKMYADRKGWPLVAAHVDLHHYKDGDRSKIERVLHLEGDLSDEQRARLADIAERTPVTLTLRNGADIDTTLSNEPPPRIPPVSYTEDELDEALEESFPASDAANLPQPRHSDRD</sequence>
<gene>
    <name evidence="2" type="ORF">ABOZ73_14095</name>
</gene>
<accession>A0AB39KRE7</accession>
<dbReference type="InterPro" id="IPR036102">
    <property type="entry name" value="OsmC/Ohrsf"/>
</dbReference>
<evidence type="ECO:0000313" key="2">
    <source>
        <dbReference type="EMBL" id="XDO95913.1"/>
    </source>
</evidence>
<evidence type="ECO:0000256" key="1">
    <source>
        <dbReference type="SAM" id="MobiDB-lite"/>
    </source>
</evidence>
<name>A0AB39KRE7_9CAUL</name>
<dbReference type="EMBL" id="CP158375">
    <property type="protein sequence ID" value="XDO95913.1"/>
    <property type="molecule type" value="Genomic_DNA"/>
</dbReference>